<keyword evidence="1" id="KW-1133">Transmembrane helix</keyword>
<dbReference type="Proteomes" id="UP000029736">
    <property type="component" value="Unassembled WGS sequence"/>
</dbReference>
<name>A0A098RZ05_9BACT</name>
<evidence type="ECO:0000313" key="3">
    <source>
        <dbReference type="Proteomes" id="UP000029736"/>
    </source>
</evidence>
<gene>
    <name evidence="2" type="ORF">IX84_29125</name>
</gene>
<comment type="caution">
    <text evidence="2">The sequence shown here is derived from an EMBL/GenBank/DDBJ whole genome shotgun (WGS) entry which is preliminary data.</text>
</comment>
<dbReference type="EMBL" id="JPOS01000092">
    <property type="protein sequence ID" value="KGE85150.1"/>
    <property type="molecule type" value="Genomic_DNA"/>
</dbReference>
<keyword evidence="1" id="KW-0472">Membrane</keyword>
<evidence type="ECO:0000313" key="2">
    <source>
        <dbReference type="EMBL" id="KGE85150.1"/>
    </source>
</evidence>
<feature type="transmembrane region" description="Helical" evidence="1">
    <location>
        <begin position="42"/>
        <end position="60"/>
    </location>
</feature>
<keyword evidence="1" id="KW-0812">Transmembrane</keyword>
<dbReference type="AlphaFoldDB" id="A0A098RZ05"/>
<protein>
    <submittedName>
        <fullName evidence="2">Uncharacterized protein</fullName>
    </submittedName>
</protein>
<accession>A0A098RZ05</accession>
<dbReference type="RefSeq" id="WP_044229115.1">
    <property type="nucleotide sequence ID" value="NZ_JBKAGJ010000011.1"/>
</dbReference>
<evidence type="ECO:0000256" key="1">
    <source>
        <dbReference type="SAM" id="Phobius"/>
    </source>
</evidence>
<keyword evidence="3" id="KW-1185">Reference proteome</keyword>
<organism evidence="2 3">
    <name type="scientific">Phaeodactylibacter xiamenensis</name>
    <dbReference type="NCBI Taxonomy" id="1524460"/>
    <lineage>
        <taxon>Bacteria</taxon>
        <taxon>Pseudomonadati</taxon>
        <taxon>Bacteroidota</taxon>
        <taxon>Saprospiria</taxon>
        <taxon>Saprospirales</taxon>
        <taxon>Haliscomenobacteraceae</taxon>
        <taxon>Phaeodactylibacter</taxon>
    </lineage>
</organism>
<proteinExistence type="predicted"/>
<reference evidence="2 3" key="1">
    <citation type="journal article" date="2014" name="Int. J. Syst. Evol. Microbiol.">
        <title>Phaeodactylibacter xiamenensis gen. nov., sp. nov., a member of the family Saprospiraceae isolated from the marine alga Phaeodactylum tricornutum.</title>
        <authorList>
            <person name="Chen Z.Jr."/>
            <person name="Lei X."/>
            <person name="Lai Q."/>
            <person name="Li Y."/>
            <person name="Zhang B."/>
            <person name="Zhang J."/>
            <person name="Zhang H."/>
            <person name="Yang L."/>
            <person name="Zheng W."/>
            <person name="Tian Y."/>
            <person name="Yu Z."/>
            <person name="Xu H.Jr."/>
            <person name="Zheng T."/>
        </authorList>
    </citation>
    <scope>NUCLEOTIDE SEQUENCE [LARGE SCALE GENOMIC DNA]</scope>
    <source>
        <strain evidence="2 3">KD52</strain>
    </source>
</reference>
<sequence length="86" mass="10142">MKQSIEDQKKKEASESLIMSFFANIRQFLQKPFPETESWTKYFRNIAFISLFVALFLYVFEPFGISTIESGKALTYLVQDINRSMR</sequence>